<dbReference type="SUPFAM" id="SSF53850">
    <property type="entry name" value="Periplasmic binding protein-like II"/>
    <property type="match status" value="1"/>
</dbReference>
<keyword evidence="3" id="KW-1185">Reference proteome</keyword>
<dbReference type="RefSeq" id="WP_344122249.1">
    <property type="nucleotide sequence ID" value="NZ_BAAABW010000028.1"/>
</dbReference>
<accession>A0ABN0XRP5</accession>
<dbReference type="InterPro" id="IPR000914">
    <property type="entry name" value="SBP_5_dom"/>
</dbReference>
<dbReference type="Gene3D" id="3.40.190.10">
    <property type="entry name" value="Periplasmic binding protein-like II"/>
    <property type="match status" value="1"/>
</dbReference>
<dbReference type="Gene3D" id="3.10.105.10">
    <property type="entry name" value="Dipeptide-binding Protein, Domain 3"/>
    <property type="match status" value="1"/>
</dbReference>
<dbReference type="EMBL" id="BAAABW010000028">
    <property type="protein sequence ID" value="GAA0371178.1"/>
    <property type="molecule type" value="Genomic_DNA"/>
</dbReference>
<reference evidence="2 3" key="1">
    <citation type="journal article" date="2019" name="Int. J. Syst. Evol. Microbiol.">
        <title>The Global Catalogue of Microorganisms (GCM) 10K type strain sequencing project: providing services to taxonomists for standard genome sequencing and annotation.</title>
        <authorList>
            <consortium name="The Broad Institute Genomics Platform"/>
            <consortium name="The Broad Institute Genome Sequencing Center for Infectious Disease"/>
            <person name="Wu L."/>
            <person name="Ma J."/>
        </authorList>
    </citation>
    <scope>NUCLEOTIDE SEQUENCE [LARGE SCALE GENOMIC DNA]</scope>
    <source>
        <strain evidence="2 3">JCM 4565</strain>
    </source>
</reference>
<dbReference type="InterPro" id="IPR039424">
    <property type="entry name" value="SBP_5"/>
</dbReference>
<proteinExistence type="predicted"/>
<gene>
    <name evidence="2" type="ORF">GCM10010319_56500</name>
</gene>
<comment type="caution">
    <text evidence="2">The sequence shown here is derived from an EMBL/GenBank/DDBJ whole genome shotgun (WGS) entry which is preliminary data.</text>
</comment>
<dbReference type="Proteomes" id="UP001500063">
    <property type="component" value="Unassembled WGS sequence"/>
</dbReference>
<name>A0ABN0XRP5_9ACTN</name>
<evidence type="ECO:0000313" key="3">
    <source>
        <dbReference type="Proteomes" id="UP001500063"/>
    </source>
</evidence>
<dbReference type="PANTHER" id="PTHR30290">
    <property type="entry name" value="PERIPLASMIC BINDING COMPONENT OF ABC TRANSPORTER"/>
    <property type="match status" value="1"/>
</dbReference>
<dbReference type="PIRSF" id="PIRSF002741">
    <property type="entry name" value="MppA"/>
    <property type="match status" value="1"/>
</dbReference>
<evidence type="ECO:0000313" key="2">
    <source>
        <dbReference type="EMBL" id="GAA0371178.1"/>
    </source>
</evidence>
<feature type="domain" description="Solute-binding protein family 5" evidence="1">
    <location>
        <begin position="47"/>
        <end position="415"/>
    </location>
</feature>
<organism evidence="2 3">
    <name type="scientific">Streptomyces blastmyceticus</name>
    <dbReference type="NCBI Taxonomy" id="68180"/>
    <lineage>
        <taxon>Bacteria</taxon>
        <taxon>Bacillati</taxon>
        <taxon>Actinomycetota</taxon>
        <taxon>Actinomycetes</taxon>
        <taxon>Kitasatosporales</taxon>
        <taxon>Streptomycetaceae</taxon>
        <taxon>Streptomyces</taxon>
    </lineage>
</organism>
<dbReference type="Pfam" id="PF00496">
    <property type="entry name" value="SBP_bac_5"/>
    <property type="match status" value="1"/>
</dbReference>
<dbReference type="CDD" id="cd00995">
    <property type="entry name" value="PBP2_NikA_DppA_OppA_like"/>
    <property type="match status" value="1"/>
</dbReference>
<dbReference type="Gene3D" id="3.90.76.10">
    <property type="entry name" value="Dipeptide-binding Protein, Domain 1"/>
    <property type="match status" value="1"/>
</dbReference>
<dbReference type="InterPro" id="IPR030678">
    <property type="entry name" value="Peptide/Ni-bd"/>
</dbReference>
<protein>
    <submittedName>
        <fullName evidence="2">ABC transporter substrate-binding protein</fullName>
    </submittedName>
</protein>
<evidence type="ECO:0000259" key="1">
    <source>
        <dbReference type="Pfam" id="PF00496"/>
    </source>
</evidence>
<sequence length="495" mass="52624">MSGRTLRVRLGMPSAIDPGTAFEHDGALIAGVIADPLVDCDPATGRLAPAAASGWQVAPDGRSVRFTLRPGVRFHHGREVTAEDYRYALSRVVAPGTGSELAEHLAALEGYDDVRAGRSARLSGVRVLGKLLLEIRLTGPFHDVAAVFSHRATAPVPAELAEADPAGFALRPVSNGPYRLTGPWRPGEDLTVERFDGYYAANAAHPAGGAGQAARITFSTHPDLAGGHEAFLRGEVDVTEVPPTRIDAAARDGGPRFRVTPNPMVTFLAFPTAVTPYDDPVVRRAVAMCVDRETIGRTHFAGTRPVAHRILPPVLDPSGPPPDVIPHDPAGARRLLADHGLTPPPRFVFRYPAGQGHEGWAADLAAGVGSGLGIPAEAVPSDRSSFLSELPLTDRPFRLNWQVDYLSPDNAVGPLLRGVGYRDAALDGLLSRARGVAGAGDRLLVYREVERVLLGSLPVFPLWQGALYHLVGERVAPLGPLHDAFGEPLLRGYAV</sequence>
<dbReference type="PANTHER" id="PTHR30290:SF83">
    <property type="entry name" value="ABC TRANSPORTER SUBSTRATE-BINDING PROTEIN"/>
    <property type="match status" value="1"/>
</dbReference>